<keyword evidence="1" id="KW-0472">Membrane</keyword>
<organism evidence="2 3">
    <name type="scientific">Candidatus Woykebacteria bacterium RIFCSPHIGHO2_02_FULL_43_16b</name>
    <dbReference type="NCBI Taxonomy" id="1802601"/>
    <lineage>
        <taxon>Bacteria</taxon>
        <taxon>Candidatus Woykeibacteriota</taxon>
    </lineage>
</organism>
<dbReference type="Proteomes" id="UP000177821">
    <property type="component" value="Unassembled WGS sequence"/>
</dbReference>
<dbReference type="EMBL" id="MHCX01000044">
    <property type="protein sequence ID" value="OGY28777.1"/>
    <property type="molecule type" value="Genomic_DNA"/>
</dbReference>
<evidence type="ECO:0000256" key="1">
    <source>
        <dbReference type="SAM" id="Phobius"/>
    </source>
</evidence>
<evidence type="ECO:0000313" key="3">
    <source>
        <dbReference type="Proteomes" id="UP000177821"/>
    </source>
</evidence>
<sequence>MIKVVYLFWSLLIGLFTTLLSYFYVRDDSLYGYPLVYFRIIESAETTSNQLIGQSLGKFSYLVFLLDLIFWWLILSAVLVIVKNYILDFEPSEKK</sequence>
<reference evidence="2 3" key="1">
    <citation type="journal article" date="2016" name="Nat. Commun.">
        <title>Thousands of microbial genomes shed light on interconnected biogeochemical processes in an aquifer system.</title>
        <authorList>
            <person name="Anantharaman K."/>
            <person name="Brown C.T."/>
            <person name="Hug L.A."/>
            <person name="Sharon I."/>
            <person name="Castelle C.J."/>
            <person name="Probst A.J."/>
            <person name="Thomas B.C."/>
            <person name="Singh A."/>
            <person name="Wilkins M.J."/>
            <person name="Karaoz U."/>
            <person name="Brodie E.L."/>
            <person name="Williams K.H."/>
            <person name="Hubbard S.S."/>
            <person name="Banfield J.F."/>
        </authorList>
    </citation>
    <scope>NUCLEOTIDE SEQUENCE [LARGE SCALE GENOMIC DNA]</scope>
</reference>
<feature type="transmembrane region" description="Helical" evidence="1">
    <location>
        <begin position="59"/>
        <end position="82"/>
    </location>
</feature>
<protein>
    <submittedName>
        <fullName evidence="2">Uncharacterized protein</fullName>
    </submittedName>
</protein>
<gene>
    <name evidence="2" type="ORF">A3J50_00030</name>
</gene>
<feature type="transmembrane region" description="Helical" evidence="1">
    <location>
        <begin position="6"/>
        <end position="25"/>
    </location>
</feature>
<keyword evidence="1" id="KW-0812">Transmembrane</keyword>
<keyword evidence="1" id="KW-1133">Transmembrane helix</keyword>
<comment type="caution">
    <text evidence="2">The sequence shown here is derived from an EMBL/GenBank/DDBJ whole genome shotgun (WGS) entry which is preliminary data.</text>
</comment>
<name>A0A1G1WNJ8_9BACT</name>
<proteinExistence type="predicted"/>
<accession>A0A1G1WNJ8</accession>
<dbReference type="AlphaFoldDB" id="A0A1G1WNJ8"/>
<evidence type="ECO:0000313" key="2">
    <source>
        <dbReference type="EMBL" id="OGY28777.1"/>
    </source>
</evidence>